<dbReference type="GeneID" id="107221283"/>
<dbReference type="GO" id="GO:0005737">
    <property type="term" value="C:cytoplasm"/>
    <property type="evidence" value="ECO:0007669"/>
    <property type="project" value="UniProtKB-SubCell"/>
</dbReference>
<proteinExistence type="predicted"/>
<dbReference type="InterPro" id="IPR041503">
    <property type="entry name" value="AIMP2_thioredoxin"/>
</dbReference>
<keyword evidence="2" id="KW-0963">Cytoplasm</keyword>
<dbReference type="PANTHER" id="PTHR13438:SF2">
    <property type="entry name" value="AMINOACYL TRNA SYNTHASE COMPLEX-INTERACTING MULTIFUNCTIONAL PROTEIN 2"/>
    <property type="match status" value="1"/>
</dbReference>
<dbReference type="RefSeq" id="XP_015515704.2">
    <property type="nucleotide sequence ID" value="XM_015660218.2"/>
</dbReference>
<accession>A0A6J0BM28</accession>
<sequence>MSCGTTMYALKPIVLMPGEVYEPKSVYIMKNINEVQPKLSDRTSHESSKIVSDITEQVIKFLKNPLPEIVELELRQEKILSQLAELKKQVSTLHGILKNSRPSNTTHVIAPRSKEKVRTDLVVNVNPTKPPFSLLALQNIWNDTDIYVSCHTHSTSTSPVPEFPLTAQNFNSENHTVEVSLIWKEISDLEVIISGVQGTRLLGEVSLLRYLSRLIASHNYESRECGIDASKIDSLLDLCHELSFQKSRMHANSVFATLAGNVGNGQWLLSRSSPSIADVAAWSAIKQLDDPNLPGNLTSWFKRCDNVFWRK</sequence>
<feature type="domain" description="AIMP2 thioredoxin-like" evidence="4">
    <location>
        <begin position="119"/>
        <end position="194"/>
    </location>
</feature>
<evidence type="ECO:0000256" key="1">
    <source>
        <dbReference type="ARBA" id="ARBA00004496"/>
    </source>
</evidence>
<protein>
    <submittedName>
        <fullName evidence="6">Probable aminoacyl tRNA synthase complex-interacting multifunctional protein 2 isoform X1</fullName>
    </submittedName>
</protein>
<dbReference type="InParanoid" id="A0A6J0BM28"/>
<reference evidence="6" key="1">
    <citation type="submission" date="2025-08" db="UniProtKB">
        <authorList>
            <consortium name="RefSeq"/>
        </authorList>
    </citation>
    <scope>IDENTIFICATION</scope>
    <source>
        <tissue evidence="6">Thorax and Abdomen</tissue>
    </source>
</reference>
<comment type="subcellular location">
    <subcellularLocation>
        <location evidence="1">Cytoplasm</location>
    </subcellularLocation>
</comment>
<gene>
    <name evidence="6" type="primary">LOC107221283</name>
</gene>
<evidence type="ECO:0000313" key="5">
    <source>
        <dbReference type="Proteomes" id="UP000829291"/>
    </source>
</evidence>
<dbReference type="Gene3D" id="1.20.1050.130">
    <property type="match status" value="1"/>
</dbReference>
<dbReference type="GO" id="GO:0017101">
    <property type="term" value="C:aminoacyl-tRNA synthetase multienzyme complex"/>
    <property type="evidence" value="ECO:0007669"/>
    <property type="project" value="InterPro"/>
</dbReference>
<organism evidence="6">
    <name type="scientific">Neodiprion lecontei</name>
    <name type="common">Redheaded pine sawfly</name>
    <dbReference type="NCBI Taxonomy" id="441921"/>
    <lineage>
        <taxon>Eukaryota</taxon>
        <taxon>Metazoa</taxon>
        <taxon>Ecdysozoa</taxon>
        <taxon>Arthropoda</taxon>
        <taxon>Hexapoda</taxon>
        <taxon>Insecta</taxon>
        <taxon>Pterygota</taxon>
        <taxon>Neoptera</taxon>
        <taxon>Endopterygota</taxon>
        <taxon>Hymenoptera</taxon>
        <taxon>Tenthredinoidea</taxon>
        <taxon>Diprionidae</taxon>
        <taxon>Diprioninae</taxon>
        <taxon>Neodiprion</taxon>
    </lineage>
</organism>
<keyword evidence="3" id="KW-0648">Protein biosynthesis</keyword>
<dbReference type="FunCoup" id="A0A6J0BM28">
    <property type="interactions" value="360"/>
</dbReference>
<keyword evidence="5" id="KW-1185">Reference proteome</keyword>
<dbReference type="AlphaFoldDB" id="A0A6J0BM28"/>
<name>A0A6J0BM28_NEOLC</name>
<evidence type="ECO:0000256" key="2">
    <source>
        <dbReference type="ARBA" id="ARBA00022490"/>
    </source>
</evidence>
<dbReference type="OrthoDB" id="424586at2759"/>
<dbReference type="KEGG" id="nlo:107221283"/>
<evidence type="ECO:0000259" key="4">
    <source>
        <dbReference type="Pfam" id="PF18569"/>
    </source>
</evidence>
<dbReference type="PANTHER" id="PTHR13438">
    <property type="entry name" value="AMINOACYL TRNA SYNTHASE COMPLEX-INTERACTING MULTIFUNCTIONAL PROTEIN"/>
    <property type="match status" value="1"/>
</dbReference>
<dbReference type="Pfam" id="PF18569">
    <property type="entry name" value="Thioredoxin_16"/>
    <property type="match status" value="1"/>
</dbReference>
<evidence type="ECO:0000256" key="3">
    <source>
        <dbReference type="ARBA" id="ARBA00022917"/>
    </source>
</evidence>
<evidence type="ECO:0000313" key="6">
    <source>
        <dbReference type="RefSeq" id="XP_015515704.2"/>
    </source>
</evidence>
<dbReference type="GO" id="GO:0006412">
    <property type="term" value="P:translation"/>
    <property type="evidence" value="ECO:0007669"/>
    <property type="project" value="UniProtKB-KW"/>
</dbReference>
<dbReference type="InterPro" id="IPR042360">
    <property type="entry name" value="AIMP2"/>
</dbReference>
<dbReference type="Proteomes" id="UP000829291">
    <property type="component" value="Chromosome 5"/>
</dbReference>